<dbReference type="Pfam" id="PF12796">
    <property type="entry name" value="Ank_2"/>
    <property type="match status" value="1"/>
</dbReference>
<keyword evidence="6" id="KW-1185">Reference proteome</keyword>
<gene>
    <name evidence="5" type="ordered locus">Turpa_1646</name>
</gene>
<dbReference type="PROSITE" id="PS50297">
    <property type="entry name" value="ANK_REP_REGION"/>
    <property type="match status" value="1"/>
</dbReference>
<dbReference type="GO" id="GO:0006396">
    <property type="term" value="P:RNA processing"/>
    <property type="evidence" value="ECO:0007669"/>
    <property type="project" value="TreeGrafter"/>
</dbReference>
<name>I4B4T7_TURPD</name>
<dbReference type="OrthoDB" id="326429at2"/>
<dbReference type="EMBL" id="CP002959">
    <property type="protein sequence ID" value="AFM12294.1"/>
    <property type="molecule type" value="Genomic_DNA"/>
</dbReference>
<evidence type="ECO:0000256" key="3">
    <source>
        <dbReference type="PROSITE-ProRule" id="PRU00023"/>
    </source>
</evidence>
<dbReference type="InterPro" id="IPR002110">
    <property type="entry name" value="Ankyrin_rpt"/>
</dbReference>
<dbReference type="PRINTS" id="PR01415">
    <property type="entry name" value="ANKYRIN"/>
</dbReference>
<dbReference type="Proteomes" id="UP000006048">
    <property type="component" value="Chromosome"/>
</dbReference>
<keyword evidence="2 3" id="KW-0040">ANK repeat</keyword>
<feature type="transmembrane region" description="Helical" evidence="4">
    <location>
        <begin position="78"/>
        <end position="99"/>
    </location>
</feature>
<keyword evidence="1" id="KW-0677">Repeat</keyword>
<evidence type="ECO:0000256" key="4">
    <source>
        <dbReference type="SAM" id="Phobius"/>
    </source>
</evidence>
<dbReference type="AlphaFoldDB" id="I4B4T7"/>
<dbReference type="Gene3D" id="1.25.40.20">
    <property type="entry name" value="Ankyrin repeat-containing domain"/>
    <property type="match status" value="1"/>
</dbReference>
<dbReference type="SMART" id="SM00248">
    <property type="entry name" value="ANK"/>
    <property type="match status" value="3"/>
</dbReference>
<dbReference type="PANTHER" id="PTHR24141:SF1">
    <property type="entry name" value="2-5A-DEPENDENT RIBONUCLEASE"/>
    <property type="match status" value="1"/>
</dbReference>
<feature type="repeat" description="ANK" evidence="3">
    <location>
        <begin position="237"/>
        <end position="269"/>
    </location>
</feature>
<evidence type="ECO:0000256" key="2">
    <source>
        <dbReference type="ARBA" id="ARBA00023043"/>
    </source>
</evidence>
<proteinExistence type="predicted"/>
<evidence type="ECO:0000313" key="6">
    <source>
        <dbReference type="Proteomes" id="UP000006048"/>
    </source>
</evidence>
<organism evidence="5 6">
    <name type="scientific">Turneriella parva (strain ATCC BAA-1111 / DSM 21527 / NCTC 11395 / H)</name>
    <name type="common">Leptospira parva</name>
    <dbReference type="NCBI Taxonomy" id="869212"/>
    <lineage>
        <taxon>Bacteria</taxon>
        <taxon>Pseudomonadati</taxon>
        <taxon>Spirochaetota</taxon>
        <taxon>Spirochaetia</taxon>
        <taxon>Leptospirales</taxon>
        <taxon>Leptospiraceae</taxon>
        <taxon>Turneriella</taxon>
    </lineage>
</organism>
<reference evidence="5 6" key="1">
    <citation type="submission" date="2012-06" db="EMBL/GenBank/DDBJ databases">
        <title>The complete chromosome of genome of Turneriella parva DSM 21527.</title>
        <authorList>
            <consortium name="US DOE Joint Genome Institute (JGI-PGF)"/>
            <person name="Lucas S."/>
            <person name="Han J."/>
            <person name="Lapidus A."/>
            <person name="Bruce D."/>
            <person name="Goodwin L."/>
            <person name="Pitluck S."/>
            <person name="Peters L."/>
            <person name="Kyrpides N."/>
            <person name="Mavromatis K."/>
            <person name="Ivanova N."/>
            <person name="Mikhailova N."/>
            <person name="Chertkov O."/>
            <person name="Detter J.C."/>
            <person name="Tapia R."/>
            <person name="Han C."/>
            <person name="Land M."/>
            <person name="Hauser L."/>
            <person name="Markowitz V."/>
            <person name="Cheng J.-F."/>
            <person name="Hugenholtz P."/>
            <person name="Woyke T."/>
            <person name="Wu D."/>
            <person name="Gronow S."/>
            <person name="Wellnitz S."/>
            <person name="Brambilla E."/>
            <person name="Klenk H.-P."/>
            <person name="Eisen J.A."/>
        </authorList>
    </citation>
    <scope>NUCLEOTIDE SEQUENCE [LARGE SCALE GENOMIC DNA]</scope>
    <source>
        <strain evidence="6">ATCC BAA-1111 / DSM 21527 / NCTC 11395 / H</strain>
    </source>
</reference>
<dbReference type="SUPFAM" id="SSF48403">
    <property type="entry name" value="Ankyrin repeat"/>
    <property type="match status" value="1"/>
</dbReference>
<dbReference type="GO" id="GO:0003723">
    <property type="term" value="F:RNA binding"/>
    <property type="evidence" value="ECO:0007669"/>
    <property type="project" value="TreeGrafter"/>
</dbReference>
<evidence type="ECO:0000256" key="1">
    <source>
        <dbReference type="ARBA" id="ARBA00022737"/>
    </source>
</evidence>
<keyword evidence="4" id="KW-0472">Membrane</keyword>
<feature type="transmembrane region" description="Helical" evidence="4">
    <location>
        <begin position="44"/>
        <end position="66"/>
    </location>
</feature>
<evidence type="ECO:0000313" key="5">
    <source>
        <dbReference type="EMBL" id="AFM12294.1"/>
    </source>
</evidence>
<protein>
    <submittedName>
        <fullName evidence="5">Ankyrin</fullName>
    </submittedName>
</protein>
<dbReference type="RefSeq" id="WP_014802805.1">
    <property type="nucleotide sequence ID" value="NC_018020.1"/>
</dbReference>
<dbReference type="PANTHER" id="PTHR24141">
    <property type="entry name" value="2-5A-DEPENDENT RIBONUCLEASE"/>
    <property type="match status" value="1"/>
</dbReference>
<dbReference type="HOGENOM" id="CLU_828863_0_0_12"/>
<keyword evidence="4" id="KW-0812">Transmembrane</keyword>
<dbReference type="GO" id="GO:0004540">
    <property type="term" value="F:RNA nuclease activity"/>
    <property type="evidence" value="ECO:0007669"/>
    <property type="project" value="TreeGrafter"/>
</dbReference>
<dbReference type="KEGG" id="tpx:Turpa_1646"/>
<dbReference type="InterPro" id="IPR036770">
    <property type="entry name" value="Ankyrin_rpt-contain_sf"/>
</dbReference>
<dbReference type="STRING" id="869212.Turpa_1646"/>
<accession>I4B4T7</accession>
<keyword evidence="4" id="KW-1133">Transmembrane helix</keyword>
<dbReference type="PROSITE" id="PS50088">
    <property type="entry name" value="ANK_REPEAT"/>
    <property type="match status" value="1"/>
</dbReference>
<sequence>MIKFFAGFGLLIAFAVVVTGIATLLNGLFSLGIAIEGTMAPADARAGFILICIGLSLALLCVPAFEGPLQRRLSTQKLLLVPYLAMILALAVLPIFFAYRADAPLMAAQQALSRGDAAFFKNGAAWQGLTVTERERLFSQSLRLKNVTIAKLLAADLQNLTGEPDSPNAFLAAYTANAEIFELLIERGADLSYREPLTGTGLMHQIVSGAGKPEDQLRCLEILSKRQMLDVNAVADFGTTPLMIAAERGNAMIVKFLLTHGADVNLKDKVASTALHKTCDKTIVYPDTAETARLVVAKLLIRAGADSREKNQLGQDCASLAASSGFMKLAAELGR</sequence>